<feature type="region of interest" description="Disordered" evidence="1">
    <location>
        <begin position="201"/>
        <end position="237"/>
    </location>
</feature>
<dbReference type="Proteomes" id="UP000308730">
    <property type="component" value="Unassembled WGS sequence"/>
</dbReference>
<keyword evidence="3" id="KW-1185">Reference proteome</keyword>
<feature type="compositionally biased region" description="Basic and acidic residues" evidence="1">
    <location>
        <begin position="103"/>
        <end position="112"/>
    </location>
</feature>
<sequence length="285" mass="30404">MSTTAISSRAAFVIYTDESASKALTNDKPEPIPIPSSRIVVATAGDKENVDPFTGQLPTIEEQLAKKRKTNVLIAKIVVTTKAPQPDQKKRKVLSASSSNTRSRGEKKERKALGSKKSRNGSQSRVCGVQELPKVEEEEDVEVPAVKSVSQAHADARCYELTVMPLADVSAAYSPSSTIEEELILAGKKLKAAAISEEASATIAEPRASSPPAPSIPAHGSASGSPKRGSDNADVLDFSTPERKRIYSAFTFSSPSPAGERFAVTSRANSVDRFSDLAFTLDRSL</sequence>
<evidence type="ECO:0000313" key="2">
    <source>
        <dbReference type="EMBL" id="THH32063.1"/>
    </source>
</evidence>
<protein>
    <submittedName>
        <fullName evidence="2">Uncharacterized protein</fullName>
    </submittedName>
</protein>
<accession>A0A4V3XJ79</accession>
<proteinExistence type="predicted"/>
<evidence type="ECO:0000313" key="3">
    <source>
        <dbReference type="Proteomes" id="UP000308730"/>
    </source>
</evidence>
<comment type="caution">
    <text evidence="2">The sequence shown here is derived from an EMBL/GenBank/DDBJ whole genome shotgun (WGS) entry which is preliminary data.</text>
</comment>
<name>A0A4V3XJ79_9APHY</name>
<dbReference type="OrthoDB" id="3265369at2759"/>
<dbReference type="EMBL" id="SGPM01000030">
    <property type="protein sequence ID" value="THH32063.1"/>
    <property type="molecule type" value="Genomic_DNA"/>
</dbReference>
<reference evidence="2 3" key="1">
    <citation type="submission" date="2019-02" db="EMBL/GenBank/DDBJ databases">
        <title>Genome sequencing of the rare red list fungi Antrodiella citrinella (Flaviporus citrinellus).</title>
        <authorList>
            <person name="Buettner E."/>
            <person name="Kellner H."/>
        </authorList>
    </citation>
    <scope>NUCLEOTIDE SEQUENCE [LARGE SCALE GENOMIC DNA]</scope>
    <source>
        <strain evidence="2 3">DSM 108506</strain>
    </source>
</reference>
<feature type="region of interest" description="Disordered" evidence="1">
    <location>
        <begin position="85"/>
        <end position="136"/>
    </location>
</feature>
<dbReference type="AlphaFoldDB" id="A0A4V3XJ79"/>
<organism evidence="2 3">
    <name type="scientific">Antrodiella citrinella</name>
    <dbReference type="NCBI Taxonomy" id="2447956"/>
    <lineage>
        <taxon>Eukaryota</taxon>
        <taxon>Fungi</taxon>
        <taxon>Dikarya</taxon>
        <taxon>Basidiomycota</taxon>
        <taxon>Agaricomycotina</taxon>
        <taxon>Agaricomycetes</taxon>
        <taxon>Polyporales</taxon>
        <taxon>Steccherinaceae</taxon>
        <taxon>Antrodiella</taxon>
    </lineage>
</organism>
<gene>
    <name evidence="2" type="ORF">EUX98_g2103</name>
</gene>
<feature type="compositionally biased region" description="Low complexity" evidence="1">
    <location>
        <begin position="216"/>
        <end position="226"/>
    </location>
</feature>
<evidence type="ECO:0000256" key="1">
    <source>
        <dbReference type="SAM" id="MobiDB-lite"/>
    </source>
</evidence>